<sequence length="317" mass="35838">MLSRLYLFLKRNPYDLVHSHLLWSIMMATPMAALCGVPVRLNHEQVYDFARHVHGNEVLLGNRRRRRLSNRLCHHIIAGSNSIRNFACEVENITPEKVSLIYNAVDLEQLSPQRAPGERERWRRTWRIPEDSLVVGGIGRLDPQKNFPMFLEVAAALSKRFPQAMFVIAGDGKERDSLEALAQKLGIGRKVLFLGFVKELRELYLVMDVLLFPSLYEGTPLTIFGALAMGLPVVASKVDGIAETLNDGEDALLVPPQDKELFVHQVSRVLQDQNLAQQLAQTGQTTVFKHYSAQAMVTKVEALYLQLLGDNKSRREN</sequence>
<accession>A0A7C3V5X6</accession>
<evidence type="ECO:0000313" key="3">
    <source>
        <dbReference type="EMBL" id="HGF34675.1"/>
    </source>
</evidence>
<dbReference type="Pfam" id="PF00534">
    <property type="entry name" value="Glycos_transf_1"/>
    <property type="match status" value="1"/>
</dbReference>
<proteinExistence type="predicted"/>
<dbReference type="CDD" id="cd03801">
    <property type="entry name" value="GT4_PimA-like"/>
    <property type="match status" value="1"/>
</dbReference>
<dbReference type="GO" id="GO:0016757">
    <property type="term" value="F:glycosyltransferase activity"/>
    <property type="evidence" value="ECO:0007669"/>
    <property type="project" value="InterPro"/>
</dbReference>
<dbReference type="InterPro" id="IPR028098">
    <property type="entry name" value="Glyco_trans_4-like_N"/>
</dbReference>
<dbReference type="PANTHER" id="PTHR45947:SF3">
    <property type="entry name" value="SULFOQUINOVOSYL TRANSFERASE SQD2"/>
    <property type="match status" value="1"/>
</dbReference>
<dbReference type="EMBL" id="DTMF01000244">
    <property type="protein sequence ID" value="HGF34675.1"/>
    <property type="molecule type" value="Genomic_DNA"/>
</dbReference>
<dbReference type="PANTHER" id="PTHR45947">
    <property type="entry name" value="SULFOQUINOVOSYL TRANSFERASE SQD2"/>
    <property type="match status" value="1"/>
</dbReference>
<keyword evidence="3" id="KW-0808">Transferase</keyword>
<evidence type="ECO:0000259" key="2">
    <source>
        <dbReference type="Pfam" id="PF13439"/>
    </source>
</evidence>
<comment type="caution">
    <text evidence="3">The sequence shown here is derived from an EMBL/GenBank/DDBJ whole genome shotgun (WGS) entry which is preliminary data.</text>
</comment>
<dbReference type="InterPro" id="IPR050194">
    <property type="entry name" value="Glycosyltransferase_grp1"/>
</dbReference>
<name>A0A7C3V5X6_9BACT</name>
<dbReference type="InterPro" id="IPR001296">
    <property type="entry name" value="Glyco_trans_1"/>
</dbReference>
<dbReference type="Pfam" id="PF13439">
    <property type="entry name" value="Glyco_transf_4"/>
    <property type="match status" value="1"/>
</dbReference>
<feature type="domain" description="Glycosyltransferase subfamily 4-like N-terminal" evidence="2">
    <location>
        <begin position="3"/>
        <end position="109"/>
    </location>
</feature>
<feature type="domain" description="Glycosyl transferase family 1" evidence="1">
    <location>
        <begin position="119"/>
        <end position="284"/>
    </location>
</feature>
<dbReference type="SUPFAM" id="SSF53756">
    <property type="entry name" value="UDP-Glycosyltransferase/glycogen phosphorylase"/>
    <property type="match status" value="1"/>
</dbReference>
<organism evidence="3">
    <name type="scientific">Desulfobacca acetoxidans</name>
    <dbReference type="NCBI Taxonomy" id="60893"/>
    <lineage>
        <taxon>Bacteria</taxon>
        <taxon>Pseudomonadati</taxon>
        <taxon>Thermodesulfobacteriota</taxon>
        <taxon>Desulfobaccia</taxon>
        <taxon>Desulfobaccales</taxon>
        <taxon>Desulfobaccaceae</taxon>
        <taxon>Desulfobacca</taxon>
    </lineage>
</organism>
<evidence type="ECO:0000259" key="1">
    <source>
        <dbReference type="Pfam" id="PF00534"/>
    </source>
</evidence>
<dbReference type="Gene3D" id="3.40.50.2000">
    <property type="entry name" value="Glycogen Phosphorylase B"/>
    <property type="match status" value="2"/>
</dbReference>
<gene>
    <name evidence="3" type="ORF">ENW96_09855</name>
</gene>
<protein>
    <submittedName>
        <fullName evidence="3">Glycosyltransferase family 1 protein</fullName>
    </submittedName>
</protein>
<dbReference type="AlphaFoldDB" id="A0A7C3V5X6"/>
<reference evidence="3" key="1">
    <citation type="journal article" date="2020" name="mSystems">
        <title>Genome- and Community-Level Interaction Insights into Carbon Utilization and Element Cycling Functions of Hydrothermarchaeota in Hydrothermal Sediment.</title>
        <authorList>
            <person name="Zhou Z."/>
            <person name="Liu Y."/>
            <person name="Xu W."/>
            <person name="Pan J."/>
            <person name="Luo Z.H."/>
            <person name="Li M."/>
        </authorList>
    </citation>
    <scope>NUCLEOTIDE SEQUENCE [LARGE SCALE GENOMIC DNA]</scope>
    <source>
        <strain evidence="3">SpSt-897</strain>
    </source>
</reference>